<feature type="transmembrane region" description="Helical" evidence="1">
    <location>
        <begin position="22"/>
        <end position="41"/>
    </location>
</feature>
<dbReference type="EMBL" id="JACRTI010000024">
    <property type="protein sequence ID" value="MBC8602217.1"/>
    <property type="molecule type" value="Genomic_DNA"/>
</dbReference>
<keyword evidence="1" id="KW-0472">Membrane</keyword>
<evidence type="ECO:0000313" key="4">
    <source>
        <dbReference type="EMBL" id="RDU49069.1"/>
    </source>
</evidence>
<keyword evidence="4" id="KW-0456">Lyase</keyword>
<name>A0A3D8HDL6_9BACT</name>
<evidence type="ECO:0000313" key="6">
    <source>
        <dbReference type="Proteomes" id="UP000629596"/>
    </source>
</evidence>
<dbReference type="RefSeq" id="WP_115499765.1">
    <property type="nucleotide sequence ID" value="NZ_JACRTI010000024.1"/>
</dbReference>
<dbReference type="EMBL" id="QREV01000024">
    <property type="protein sequence ID" value="RDU49069.1"/>
    <property type="molecule type" value="Genomic_DNA"/>
</dbReference>
<reference evidence="3 6" key="2">
    <citation type="submission" date="2020-08" db="EMBL/GenBank/DDBJ databases">
        <title>Genome public.</title>
        <authorList>
            <person name="Liu C."/>
            <person name="Sun Q."/>
        </authorList>
    </citation>
    <scope>NUCLEOTIDE SEQUENCE [LARGE SCALE GENOMIC DNA]</scope>
    <source>
        <strain evidence="3 6">426_9</strain>
    </source>
</reference>
<organism evidence="4 5">
    <name type="scientific">Parabacteroides acidifaciens</name>
    <dbReference type="NCBI Taxonomy" id="2290935"/>
    <lineage>
        <taxon>Bacteria</taxon>
        <taxon>Pseudomonadati</taxon>
        <taxon>Bacteroidota</taxon>
        <taxon>Bacteroidia</taxon>
        <taxon>Bacteroidales</taxon>
        <taxon>Tannerellaceae</taxon>
        <taxon>Parabacteroides</taxon>
    </lineage>
</organism>
<dbReference type="AlphaFoldDB" id="A0A3D8HDL6"/>
<dbReference type="Proteomes" id="UP000629596">
    <property type="component" value="Unassembled WGS sequence"/>
</dbReference>
<evidence type="ECO:0000313" key="3">
    <source>
        <dbReference type="EMBL" id="MBC8602217.1"/>
    </source>
</evidence>
<comment type="caution">
    <text evidence="4">The sequence shown here is derived from an EMBL/GenBank/DDBJ whole genome shotgun (WGS) entry which is preliminary data.</text>
</comment>
<feature type="domain" description="Golvesin/Xly CBD-like" evidence="2">
    <location>
        <begin position="966"/>
        <end position="1087"/>
    </location>
</feature>
<feature type="transmembrane region" description="Helical" evidence="1">
    <location>
        <begin position="118"/>
        <end position="141"/>
    </location>
</feature>
<dbReference type="GO" id="GO:0016829">
    <property type="term" value="F:lyase activity"/>
    <property type="evidence" value="ECO:0007669"/>
    <property type="project" value="UniProtKB-KW"/>
</dbReference>
<keyword evidence="1" id="KW-0812">Transmembrane</keyword>
<dbReference type="InterPro" id="IPR033803">
    <property type="entry name" value="CBD-like_Golvesin-Xly"/>
</dbReference>
<feature type="transmembrane region" description="Helical" evidence="1">
    <location>
        <begin position="147"/>
        <end position="170"/>
    </location>
</feature>
<dbReference type="Pfam" id="PF25275">
    <property type="entry name" value="Golvesin_C"/>
    <property type="match status" value="1"/>
</dbReference>
<feature type="transmembrane region" description="Helical" evidence="1">
    <location>
        <begin position="177"/>
        <end position="195"/>
    </location>
</feature>
<protein>
    <submittedName>
        <fullName evidence="4">Xanthan lyase</fullName>
    </submittedName>
</protein>
<feature type="transmembrane region" description="Helical" evidence="1">
    <location>
        <begin position="259"/>
        <end position="279"/>
    </location>
</feature>
<evidence type="ECO:0000259" key="2">
    <source>
        <dbReference type="Pfam" id="PF25275"/>
    </source>
</evidence>
<evidence type="ECO:0000256" key="1">
    <source>
        <dbReference type="SAM" id="Phobius"/>
    </source>
</evidence>
<reference evidence="4 5" key="1">
    <citation type="submission" date="2018-07" db="EMBL/GenBank/DDBJ databases">
        <title>Parabacteroides acidifaciens nov. sp., isolated from human feces.</title>
        <authorList>
            <person name="Wang Y.J."/>
        </authorList>
    </citation>
    <scope>NUCLEOTIDE SEQUENCE [LARGE SCALE GENOMIC DNA]</scope>
    <source>
        <strain evidence="4 5">426-9</strain>
    </source>
</reference>
<accession>A0A3D8HDL6</accession>
<proteinExistence type="predicted"/>
<dbReference type="Proteomes" id="UP000256321">
    <property type="component" value="Unassembled WGS sequence"/>
</dbReference>
<gene>
    <name evidence="4" type="ORF">DWU89_11165</name>
    <name evidence="3" type="ORF">H8784_10880</name>
</gene>
<evidence type="ECO:0000313" key="5">
    <source>
        <dbReference type="Proteomes" id="UP000256321"/>
    </source>
</evidence>
<feature type="transmembrane region" description="Helical" evidence="1">
    <location>
        <begin position="230"/>
        <end position="247"/>
    </location>
</feature>
<feature type="transmembrane region" description="Helical" evidence="1">
    <location>
        <begin position="61"/>
        <end position="80"/>
    </location>
</feature>
<sequence length="1090" mass="124779">MSFITNIQSVAKYESKILVRSWFFRIFTLLAVAFLGFFNFAMLLMEDSGGLWFEKSVASNIPYFSLLLLNTGQAVVAVFLSSEFLKRDKKLDTSEVFYVRPLSNAEYVVGKIWGNLRVFLLLNVLILGIVMALNFMAPGIAVDWQAYFIYFFLVSLPTLIFIIGLSIFLMLLLKNQALTFILLLGYIGLTLFYIQDKFCYLFDYMAYNLPLFKSTIVGFSSPELMLNHRAIYLFAGLGFIFFTIFLFKRLPNARRSHYPWLFLSLCMFGVAGTAGFRHIRLILEEGEVRALYTSINNKYVHTPKMVIDCYDISVEQKPESIESVVTMKGAALAASDVFTFCLNPGLKVEEVREGEKALDFKRDKQILLVDFGRKIEEGDTVSLSVRYAGRIADNFCYLDIPAEVLQEPYEKELLKIDKKYSFQTPDYVLFTPETYWYPRPGTAYSDVSPDWQQTYFSRFRLDVKPLPGLVAVSQSGNAPYQSVSLIIGRYEQKSFESDSTLYSVWHIKGHDYYQAAFDSIRDTIPGLVRNLRDNLERTYKLSYPFDRFSVVEVPAQFYSYVRSWSQAQEVVQPEMVLFPEMGCMFNQMDFVRSKKNQLRWAKRGGREISEEEAEIRTLNSFLWIFSQTEGNYNFSSGSRGKFNISSQSNPYLLFPELYNFRYNIYSSAWPVTNRIIELYLQKKADNNGWEREINGISNNEKANLLMEKQSFKELLSDVEHRDLLNNIISLKGYSLFAPAEVNIGVSLFRDSLYAVLKRNEFKNIRFESLLDTLGMISRSDIRSGISAWERPTPLPFYTIGQPGVTKVTNKGQESFVLKQLVSNNSDYDGMLQLDIQARGNGPDIDPRTSRKLPLAAHQTKLLVTVWEDAPLQVDVNTLISGNLPNVLNLPITNIPEERERTVDPEGDFIVQNFSPEAEGEVIVDNEDALFSLSEPAVVGLLPKWLDKVEDTSFKYAGVSPWRAPLQWTATTNAAYYGRYIRSAYVIKSGNGNQTATWKVPVPAAGQYDVYYYVSKDNELKYNKQAGGEYHFKVAYDEESEDAYIDLKKANEGWEPLGAYYFSGDTIRITLTNECKLRSVTADAVKIVKRY</sequence>
<keyword evidence="1" id="KW-1133">Transmembrane helix</keyword>
<keyword evidence="6" id="KW-1185">Reference proteome</keyword>